<dbReference type="Proteomes" id="UP000184423">
    <property type="component" value="Unassembled WGS sequence"/>
</dbReference>
<name>A0A1M4SRI2_9CLOT</name>
<evidence type="ECO:0000259" key="1">
    <source>
        <dbReference type="PROSITE" id="PS51186"/>
    </source>
</evidence>
<keyword evidence="2" id="KW-0808">Transferase</keyword>
<dbReference type="AlphaFoldDB" id="A0A1M4SRI2"/>
<dbReference type="Gene3D" id="3.40.630.30">
    <property type="match status" value="1"/>
</dbReference>
<gene>
    <name evidence="2" type="ORF">SAMN02746091_00208</name>
</gene>
<organism evidence="2 3">
    <name type="scientific">Caloramator proteoclasticus DSM 10124</name>
    <dbReference type="NCBI Taxonomy" id="1121262"/>
    <lineage>
        <taxon>Bacteria</taxon>
        <taxon>Bacillati</taxon>
        <taxon>Bacillota</taxon>
        <taxon>Clostridia</taxon>
        <taxon>Eubacteriales</taxon>
        <taxon>Clostridiaceae</taxon>
        <taxon>Caloramator</taxon>
    </lineage>
</organism>
<dbReference type="GO" id="GO:0016747">
    <property type="term" value="F:acyltransferase activity, transferring groups other than amino-acyl groups"/>
    <property type="evidence" value="ECO:0007669"/>
    <property type="project" value="InterPro"/>
</dbReference>
<dbReference type="CDD" id="cd04301">
    <property type="entry name" value="NAT_SF"/>
    <property type="match status" value="1"/>
</dbReference>
<evidence type="ECO:0000313" key="3">
    <source>
        <dbReference type="Proteomes" id="UP000184423"/>
    </source>
</evidence>
<reference evidence="3" key="1">
    <citation type="submission" date="2016-11" db="EMBL/GenBank/DDBJ databases">
        <authorList>
            <person name="Varghese N."/>
            <person name="Submissions S."/>
        </authorList>
    </citation>
    <scope>NUCLEOTIDE SEQUENCE [LARGE SCALE GENOMIC DNA]</scope>
    <source>
        <strain evidence="3">DSM 10124</strain>
    </source>
</reference>
<dbReference type="RefSeq" id="WP_073247639.1">
    <property type="nucleotide sequence ID" value="NZ_FQVG01000002.1"/>
</dbReference>
<feature type="domain" description="N-acetyltransferase" evidence="1">
    <location>
        <begin position="130"/>
        <end position="272"/>
    </location>
</feature>
<accession>A0A1M4SRI2</accession>
<dbReference type="PROSITE" id="PS51186">
    <property type="entry name" value="GNAT"/>
    <property type="match status" value="1"/>
</dbReference>
<dbReference type="SUPFAM" id="SSF55729">
    <property type="entry name" value="Acyl-CoA N-acyltransferases (Nat)"/>
    <property type="match status" value="1"/>
</dbReference>
<dbReference type="EMBL" id="FQVG01000002">
    <property type="protein sequence ID" value="SHE34752.1"/>
    <property type="molecule type" value="Genomic_DNA"/>
</dbReference>
<keyword evidence="3" id="KW-1185">Reference proteome</keyword>
<sequence>MVIRSFNLFRLLANNEFINFYNFKNIFELSIANLFFNTSYFVMDEGIRGINKNSRVYIFIKDSSVSINEIINILINHYNNKKLNFEIKYINSNIKLDNSNKYIMQKNFKTMELELNNFLNFNSICIPNDIKISTIDISKNIDLRIDIQNSIFNSNDKKRRPIDKNYIYKELNSRYFLKDYCYVLFDNNIPIGYGQIIKDKRFYYLVNFGIIDEYRGKGYGNIFLNYILNDIKKKNEIKILRLNVDNYNIPAINLYKKIGFYEIYNTITLKSI</sequence>
<dbReference type="InterPro" id="IPR016181">
    <property type="entry name" value="Acyl_CoA_acyltransferase"/>
</dbReference>
<dbReference type="InterPro" id="IPR000182">
    <property type="entry name" value="GNAT_dom"/>
</dbReference>
<proteinExistence type="predicted"/>
<protein>
    <submittedName>
        <fullName evidence="2">Acetyltransferase (GNAT) domain-containing protein</fullName>
    </submittedName>
</protein>
<evidence type="ECO:0000313" key="2">
    <source>
        <dbReference type="EMBL" id="SHE34752.1"/>
    </source>
</evidence>
<dbReference type="Pfam" id="PF00583">
    <property type="entry name" value="Acetyltransf_1"/>
    <property type="match status" value="1"/>
</dbReference>